<evidence type="ECO:0000313" key="3">
    <source>
        <dbReference type="Proteomes" id="UP001501057"/>
    </source>
</evidence>
<feature type="chain" id="PRO_5047437983" evidence="1">
    <location>
        <begin position="21"/>
        <end position="347"/>
    </location>
</feature>
<evidence type="ECO:0000256" key="1">
    <source>
        <dbReference type="SAM" id="SignalP"/>
    </source>
</evidence>
<gene>
    <name evidence="2" type="ORF">GCM10009710_17400</name>
</gene>
<name>A0ABN2JSP8_9ACTN</name>
<comment type="caution">
    <text evidence="2">The sequence shown here is derived from an EMBL/GenBank/DDBJ whole genome shotgun (WGS) entry which is preliminary data.</text>
</comment>
<keyword evidence="3" id="KW-1185">Reference proteome</keyword>
<dbReference type="PROSITE" id="PS51257">
    <property type="entry name" value="PROKAR_LIPOPROTEIN"/>
    <property type="match status" value="1"/>
</dbReference>
<sequence>MTRRGIASIVLLLLLVTACGGGGRSDGPEAEETAGGPAPTGDSLVDLVRTLPELPDADTFVVTFGDVEGIATANAVDVPTDGDLPSLLDWSLSAGADGVPVLLPSTLQEVNLNRHQELEAELGVSLWSTTRYAEVAAPPYRVAVLDGDHGEAELTEAIGEPDDGVWALGGDELEVDLANRTAARPLGEALRLATTQDGVAIASTATLAREAADAEGSLVDDDLDEVLTALDEVDPVAGVAIRTDLGDEGLLANGAAYVVDGDAVVGRLVLGYPDDEDATAAASEVEEYFTDGKSLSGLPWSDLLTVEDVTAEGSVVVVDLSFAGDQRPAVLVQMLLGNVQDLPQARS</sequence>
<feature type="signal peptide" evidence="1">
    <location>
        <begin position="1"/>
        <end position="20"/>
    </location>
</feature>
<dbReference type="EMBL" id="BAAAME010000004">
    <property type="protein sequence ID" value="GAA1737692.1"/>
    <property type="molecule type" value="Genomic_DNA"/>
</dbReference>
<protein>
    <submittedName>
        <fullName evidence="2">Uncharacterized protein</fullName>
    </submittedName>
</protein>
<organism evidence="2 3">
    <name type="scientific">Aeromicrobium alkaliterrae</name>
    <dbReference type="NCBI Taxonomy" id="302168"/>
    <lineage>
        <taxon>Bacteria</taxon>
        <taxon>Bacillati</taxon>
        <taxon>Actinomycetota</taxon>
        <taxon>Actinomycetes</taxon>
        <taxon>Propionibacteriales</taxon>
        <taxon>Nocardioidaceae</taxon>
        <taxon>Aeromicrobium</taxon>
    </lineage>
</organism>
<evidence type="ECO:0000313" key="2">
    <source>
        <dbReference type="EMBL" id="GAA1737692.1"/>
    </source>
</evidence>
<proteinExistence type="predicted"/>
<keyword evidence="1" id="KW-0732">Signal</keyword>
<reference evidence="2 3" key="1">
    <citation type="journal article" date="2019" name="Int. J. Syst. Evol. Microbiol.">
        <title>The Global Catalogue of Microorganisms (GCM) 10K type strain sequencing project: providing services to taxonomists for standard genome sequencing and annotation.</title>
        <authorList>
            <consortium name="The Broad Institute Genomics Platform"/>
            <consortium name="The Broad Institute Genome Sequencing Center for Infectious Disease"/>
            <person name="Wu L."/>
            <person name="Ma J."/>
        </authorList>
    </citation>
    <scope>NUCLEOTIDE SEQUENCE [LARGE SCALE GENOMIC DNA]</scope>
    <source>
        <strain evidence="2 3">JCM 13518</strain>
    </source>
</reference>
<dbReference type="Proteomes" id="UP001501057">
    <property type="component" value="Unassembled WGS sequence"/>
</dbReference>
<accession>A0ABN2JSP8</accession>
<dbReference type="RefSeq" id="WP_344200140.1">
    <property type="nucleotide sequence ID" value="NZ_BAAAME010000004.1"/>
</dbReference>